<accession>A0A9W4SSD8</accession>
<sequence length="53" mass="6152">MIDVLSFNDVSEDEFNLKSSQEVLKEHVNLSPAESEISNHFEEFNNIIMDLRP</sequence>
<reference evidence="1" key="1">
    <citation type="submission" date="2022-08" db="EMBL/GenBank/DDBJ databases">
        <authorList>
            <person name="Kallberg Y."/>
            <person name="Tangrot J."/>
            <person name="Rosling A."/>
        </authorList>
    </citation>
    <scope>NUCLEOTIDE SEQUENCE</scope>
    <source>
        <strain evidence="1">Wild A</strain>
    </source>
</reference>
<evidence type="ECO:0000313" key="2">
    <source>
        <dbReference type="Proteomes" id="UP001153678"/>
    </source>
</evidence>
<evidence type="ECO:0000313" key="1">
    <source>
        <dbReference type="EMBL" id="CAI2181241.1"/>
    </source>
</evidence>
<dbReference type="AlphaFoldDB" id="A0A9W4SSD8"/>
<name>A0A9W4SSD8_9GLOM</name>
<organism evidence="1 2">
    <name type="scientific">Funneliformis geosporum</name>
    <dbReference type="NCBI Taxonomy" id="1117311"/>
    <lineage>
        <taxon>Eukaryota</taxon>
        <taxon>Fungi</taxon>
        <taxon>Fungi incertae sedis</taxon>
        <taxon>Mucoromycota</taxon>
        <taxon>Glomeromycotina</taxon>
        <taxon>Glomeromycetes</taxon>
        <taxon>Glomerales</taxon>
        <taxon>Glomeraceae</taxon>
        <taxon>Funneliformis</taxon>
    </lineage>
</organism>
<gene>
    <name evidence="1" type="ORF">FWILDA_LOCUS9985</name>
</gene>
<comment type="caution">
    <text evidence="1">The sequence shown here is derived from an EMBL/GenBank/DDBJ whole genome shotgun (WGS) entry which is preliminary data.</text>
</comment>
<dbReference type="Proteomes" id="UP001153678">
    <property type="component" value="Unassembled WGS sequence"/>
</dbReference>
<keyword evidence="2" id="KW-1185">Reference proteome</keyword>
<proteinExistence type="predicted"/>
<dbReference type="EMBL" id="CAMKVN010002465">
    <property type="protein sequence ID" value="CAI2181241.1"/>
    <property type="molecule type" value="Genomic_DNA"/>
</dbReference>
<protein>
    <submittedName>
        <fullName evidence="1">10582_t:CDS:1</fullName>
    </submittedName>
</protein>